<organism evidence="1 2">
    <name type="scientific">Aromia moschata</name>
    <dbReference type="NCBI Taxonomy" id="1265417"/>
    <lineage>
        <taxon>Eukaryota</taxon>
        <taxon>Metazoa</taxon>
        <taxon>Ecdysozoa</taxon>
        <taxon>Arthropoda</taxon>
        <taxon>Hexapoda</taxon>
        <taxon>Insecta</taxon>
        <taxon>Pterygota</taxon>
        <taxon>Neoptera</taxon>
        <taxon>Endopterygota</taxon>
        <taxon>Coleoptera</taxon>
        <taxon>Polyphaga</taxon>
        <taxon>Cucujiformia</taxon>
        <taxon>Chrysomeloidea</taxon>
        <taxon>Cerambycidae</taxon>
        <taxon>Cerambycinae</taxon>
        <taxon>Callichromatini</taxon>
        <taxon>Aromia</taxon>
    </lineage>
</organism>
<name>A0AAV8Y9S5_9CUCU</name>
<evidence type="ECO:0000313" key="2">
    <source>
        <dbReference type="Proteomes" id="UP001162162"/>
    </source>
</evidence>
<gene>
    <name evidence="1" type="ORF">NQ318_005030</name>
</gene>
<comment type="caution">
    <text evidence="1">The sequence shown here is derived from an EMBL/GenBank/DDBJ whole genome shotgun (WGS) entry which is preliminary data.</text>
</comment>
<keyword evidence="2" id="KW-1185">Reference proteome</keyword>
<evidence type="ECO:0000313" key="1">
    <source>
        <dbReference type="EMBL" id="KAJ8947551.1"/>
    </source>
</evidence>
<accession>A0AAV8Y9S5</accession>
<reference evidence="1" key="1">
    <citation type="journal article" date="2023" name="Insect Mol. Biol.">
        <title>Genome sequencing provides insights into the evolution of gene families encoding plant cell wall-degrading enzymes in longhorned beetles.</title>
        <authorList>
            <person name="Shin N.R."/>
            <person name="Okamura Y."/>
            <person name="Kirsch R."/>
            <person name="Pauchet Y."/>
        </authorList>
    </citation>
    <scope>NUCLEOTIDE SEQUENCE</scope>
    <source>
        <strain evidence="1">AMC_N1</strain>
    </source>
</reference>
<dbReference type="AlphaFoldDB" id="A0AAV8Y9S5"/>
<proteinExistence type="predicted"/>
<dbReference type="EMBL" id="JAPWTK010000159">
    <property type="protein sequence ID" value="KAJ8947551.1"/>
    <property type="molecule type" value="Genomic_DNA"/>
</dbReference>
<protein>
    <submittedName>
        <fullName evidence="1">Uncharacterized protein</fullName>
    </submittedName>
</protein>
<dbReference type="Proteomes" id="UP001162162">
    <property type="component" value="Unassembled WGS sequence"/>
</dbReference>
<sequence length="128" mass="15112">MKMILIDGWISVSTQWNDVMQMRILIKILTYYSIGINRFYFDASLKLAMFKELHIELEVMAIILIWRKKFYKDPTTSSRQIAADLHVSQWKIWSFPKNLQFLETFGDGLDITTNLMTNPYTVLLIPET</sequence>